<organism evidence="10">
    <name type="scientific">Drosophila grimshawi</name>
    <name type="common">Hawaiian fruit fly</name>
    <name type="synonym">Idiomyia grimshawi</name>
    <dbReference type="NCBI Taxonomy" id="7222"/>
    <lineage>
        <taxon>Eukaryota</taxon>
        <taxon>Metazoa</taxon>
        <taxon>Ecdysozoa</taxon>
        <taxon>Arthropoda</taxon>
        <taxon>Hexapoda</taxon>
        <taxon>Insecta</taxon>
        <taxon>Pterygota</taxon>
        <taxon>Neoptera</taxon>
        <taxon>Endopterygota</taxon>
        <taxon>Diptera</taxon>
        <taxon>Brachycera</taxon>
        <taxon>Muscomorpha</taxon>
        <taxon>Ephydroidea</taxon>
        <taxon>Drosophilidae</taxon>
        <taxon>Drosophila</taxon>
        <taxon>Hawaiian Drosophila</taxon>
    </lineage>
</organism>
<dbReference type="HOGENOM" id="CLU_016834_1_0_1"/>
<dbReference type="InterPro" id="IPR044865">
    <property type="entry name" value="MRH_dom"/>
</dbReference>
<keyword evidence="5" id="KW-0175">Coiled coil</keyword>
<keyword evidence="10" id="KW-1185">Reference proteome</keyword>
<dbReference type="STRING" id="7222.B4JC86"/>
<dbReference type="InParanoid" id="B4JC86"/>
<evidence type="ECO:0000256" key="5">
    <source>
        <dbReference type="SAM" id="Coils"/>
    </source>
</evidence>
<evidence type="ECO:0000256" key="2">
    <source>
        <dbReference type="ARBA" id="ARBA00022729"/>
    </source>
</evidence>
<dbReference type="PANTHER" id="PTHR12630">
    <property type="entry name" value="N-LINKED OLIGOSACCHARIDE PROCESSING"/>
    <property type="match status" value="1"/>
</dbReference>
<dbReference type="Gene3D" id="2.70.130.10">
    <property type="entry name" value="Mannose-6-phosphate receptor binding domain"/>
    <property type="match status" value="1"/>
</dbReference>
<dbReference type="eggNOG" id="KOG2397">
    <property type="taxonomic scope" value="Eukaryota"/>
</dbReference>
<protein>
    <recommendedName>
        <fullName evidence="1">Glucosidase 2 subunit beta</fullName>
    </recommendedName>
</protein>
<dbReference type="InterPro" id="IPR009011">
    <property type="entry name" value="Man6P_isomerase_rcpt-bd_dom_sf"/>
</dbReference>
<dbReference type="GO" id="GO:0006491">
    <property type="term" value="P:N-glycan processing"/>
    <property type="evidence" value="ECO:0007669"/>
    <property type="project" value="TreeGrafter"/>
</dbReference>
<evidence type="ECO:0000313" key="10">
    <source>
        <dbReference type="Proteomes" id="UP000001070"/>
    </source>
</evidence>
<feature type="coiled-coil region" evidence="5">
    <location>
        <begin position="171"/>
        <end position="223"/>
    </location>
</feature>
<dbReference type="PhylomeDB" id="B4JC86"/>
<dbReference type="InterPro" id="IPR028146">
    <property type="entry name" value="PRKCSH_N"/>
</dbReference>
<feature type="chain" id="PRO_5002812118" description="Glucosidase 2 subunit beta" evidence="7">
    <location>
        <begin position="23"/>
        <end position="549"/>
    </location>
</feature>
<dbReference type="EMBL" id="CH916368">
    <property type="protein sequence ID" value="EDW04119.1"/>
    <property type="molecule type" value="Genomic_DNA"/>
</dbReference>
<dbReference type="OrthoDB" id="28322at2759"/>
<keyword evidence="4" id="KW-1015">Disulfide bond</keyword>
<dbReference type="SUPFAM" id="SSF47473">
    <property type="entry name" value="EF-hand"/>
    <property type="match status" value="1"/>
</dbReference>
<dbReference type="Pfam" id="PF13015">
    <property type="entry name" value="PRKCSH_1"/>
    <property type="match status" value="1"/>
</dbReference>
<feature type="signal peptide" evidence="7">
    <location>
        <begin position="1"/>
        <end position="22"/>
    </location>
</feature>
<keyword evidence="2 7" id="KW-0732">Signal</keyword>
<dbReference type="AlphaFoldDB" id="B4JC86"/>
<dbReference type="InterPro" id="IPR039794">
    <property type="entry name" value="Gtb1-like"/>
</dbReference>
<evidence type="ECO:0000256" key="7">
    <source>
        <dbReference type="SAM" id="SignalP"/>
    </source>
</evidence>
<gene>
    <name evidence="9" type="primary">Dgri\GH10155</name>
    <name evidence="9" type="ORF">Dgri_GH10155</name>
</gene>
<dbReference type="PANTHER" id="PTHR12630:SF1">
    <property type="entry name" value="GLUCOSIDASE 2 SUBUNIT BETA"/>
    <property type="match status" value="1"/>
</dbReference>
<dbReference type="PROSITE" id="PS51914">
    <property type="entry name" value="MRH"/>
    <property type="match status" value="1"/>
</dbReference>
<evidence type="ECO:0000259" key="8">
    <source>
        <dbReference type="PROSITE" id="PS51914"/>
    </source>
</evidence>
<dbReference type="Pfam" id="PF12999">
    <property type="entry name" value="PRKCSH-like"/>
    <property type="match status" value="1"/>
</dbReference>
<name>B4JC86_DROGR</name>
<evidence type="ECO:0000256" key="4">
    <source>
        <dbReference type="ARBA" id="ARBA00023157"/>
    </source>
</evidence>
<evidence type="ECO:0000313" key="9">
    <source>
        <dbReference type="EMBL" id="EDW04119.1"/>
    </source>
</evidence>
<keyword evidence="3" id="KW-0256">Endoplasmic reticulum</keyword>
<accession>B4JC86</accession>
<reference evidence="9 10" key="1">
    <citation type="journal article" date="2007" name="Nature">
        <title>Evolution of genes and genomes on the Drosophila phylogeny.</title>
        <authorList>
            <consortium name="Drosophila 12 Genomes Consortium"/>
            <person name="Clark A.G."/>
            <person name="Eisen M.B."/>
            <person name="Smith D.R."/>
            <person name="Bergman C.M."/>
            <person name="Oliver B."/>
            <person name="Markow T.A."/>
            <person name="Kaufman T.C."/>
            <person name="Kellis M."/>
            <person name="Gelbart W."/>
            <person name="Iyer V.N."/>
            <person name="Pollard D.A."/>
            <person name="Sackton T.B."/>
            <person name="Larracuente A.M."/>
            <person name="Singh N.D."/>
            <person name="Abad J.P."/>
            <person name="Abt D.N."/>
            <person name="Adryan B."/>
            <person name="Aguade M."/>
            <person name="Akashi H."/>
            <person name="Anderson W.W."/>
            <person name="Aquadro C.F."/>
            <person name="Ardell D.H."/>
            <person name="Arguello R."/>
            <person name="Artieri C.G."/>
            <person name="Barbash D.A."/>
            <person name="Barker D."/>
            <person name="Barsanti P."/>
            <person name="Batterham P."/>
            <person name="Batzoglou S."/>
            <person name="Begun D."/>
            <person name="Bhutkar A."/>
            <person name="Blanco E."/>
            <person name="Bosak S.A."/>
            <person name="Bradley R.K."/>
            <person name="Brand A.D."/>
            <person name="Brent M.R."/>
            <person name="Brooks A.N."/>
            <person name="Brown R.H."/>
            <person name="Butlin R.K."/>
            <person name="Caggese C."/>
            <person name="Calvi B.R."/>
            <person name="Bernardo de Carvalho A."/>
            <person name="Caspi A."/>
            <person name="Castrezana S."/>
            <person name="Celniker S.E."/>
            <person name="Chang J.L."/>
            <person name="Chapple C."/>
            <person name="Chatterji S."/>
            <person name="Chinwalla A."/>
            <person name="Civetta A."/>
            <person name="Clifton S.W."/>
            <person name="Comeron J.M."/>
            <person name="Costello J.C."/>
            <person name="Coyne J.A."/>
            <person name="Daub J."/>
            <person name="David R.G."/>
            <person name="Delcher A.L."/>
            <person name="Delehaunty K."/>
            <person name="Do C.B."/>
            <person name="Ebling H."/>
            <person name="Edwards K."/>
            <person name="Eickbush T."/>
            <person name="Evans J.D."/>
            <person name="Filipski A."/>
            <person name="Findeiss S."/>
            <person name="Freyhult E."/>
            <person name="Fulton L."/>
            <person name="Fulton R."/>
            <person name="Garcia A.C."/>
            <person name="Gardiner A."/>
            <person name="Garfield D.A."/>
            <person name="Garvin B.E."/>
            <person name="Gibson G."/>
            <person name="Gilbert D."/>
            <person name="Gnerre S."/>
            <person name="Godfrey J."/>
            <person name="Good R."/>
            <person name="Gotea V."/>
            <person name="Gravely B."/>
            <person name="Greenberg A.J."/>
            <person name="Griffiths-Jones S."/>
            <person name="Gross S."/>
            <person name="Guigo R."/>
            <person name="Gustafson E.A."/>
            <person name="Haerty W."/>
            <person name="Hahn M.W."/>
            <person name="Halligan D.L."/>
            <person name="Halpern A.L."/>
            <person name="Halter G.M."/>
            <person name="Han M.V."/>
            <person name="Heger A."/>
            <person name="Hillier L."/>
            <person name="Hinrichs A.S."/>
            <person name="Holmes I."/>
            <person name="Hoskins R.A."/>
            <person name="Hubisz M.J."/>
            <person name="Hultmark D."/>
            <person name="Huntley M.A."/>
            <person name="Jaffe D.B."/>
            <person name="Jagadeeshan S."/>
            <person name="Jeck W.R."/>
            <person name="Johnson J."/>
            <person name="Jones C.D."/>
            <person name="Jordan W.C."/>
            <person name="Karpen G.H."/>
            <person name="Kataoka E."/>
            <person name="Keightley P.D."/>
            <person name="Kheradpour P."/>
            <person name="Kirkness E.F."/>
            <person name="Koerich L.B."/>
            <person name="Kristiansen K."/>
            <person name="Kudrna D."/>
            <person name="Kulathinal R.J."/>
            <person name="Kumar S."/>
            <person name="Kwok R."/>
            <person name="Lander E."/>
            <person name="Langley C.H."/>
            <person name="Lapoint R."/>
            <person name="Lazzaro B.P."/>
            <person name="Lee S.J."/>
            <person name="Levesque L."/>
            <person name="Li R."/>
            <person name="Lin C.F."/>
            <person name="Lin M.F."/>
            <person name="Lindblad-Toh K."/>
            <person name="Llopart A."/>
            <person name="Long M."/>
            <person name="Low L."/>
            <person name="Lozovsky E."/>
            <person name="Lu J."/>
            <person name="Luo M."/>
            <person name="Machado C.A."/>
            <person name="Makalowski W."/>
            <person name="Marzo M."/>
            <person name="Matsuda M."/>
            <person name="Matzkin L."/>
            <person name="McAllister B."/>
            <person name="McBride C.S."/>
            <person name="McKernan B."/>
            <person name="McKernan K."/>
            <person name="Mendez-Lago M."/>
            <person name="Minx P."/>
            <person name="Mollenhauer M.U."/>
            <person name="Montooth K."/>
            <person name="Mount S.M."/>
            <person name="Mu X."/>
            <person name="Myers E."/>
            <person name="Negre B."/>
            <person name="Newfeld S."/>
            <person name="Nielsen R."/>
            <person name="Noor M.A."/>
            <person name="O'Grady P."/>
            <person name="Pachter L."/>
            <person name="Papaceit M."/>
            <person name="Parisi M.J."/>
            <person name="Parisi M."/>
            <person name="Parts L."/>
            <person name="Pedersen J.S."/>
            <person name="Pesole G."/>
            <person name="Phillippy A.M."/>
            <person name="Ponting C.P."/>
            <person name="Pop M."/>
            <person name="Porcelli D."/>
            <person name="Powell J.R."/>
            <person name="Prohaska S."/>
            <person name="Pruitt K."/>
            <person name="Puig M."/>
            <person name="Quesneville H."/>
            <person name="Ram K.R."/>
            <person name="Rand D."/>
            <person name="Rasmussen M.D."/>
            <person name="Reed L.K."/>
            <person name="Reenan R."/>
            <person name="Reily A."/>
            <person name="Remington K.A."/>
            <person name="Rieger T.T."/>
            <person name="Ritchie M.G."/>
            <person name="Robin C."/>
            <person name="Rogers Y.H."/>
            <person name="Rohde C."/>
            <person name="Rozas J."/>
            <person name="Rubenfield M.J."/>
            <person name="Ruiz A."/>
            <person name="Russo S."/>
            <person name="Salzberg S.L."/>
            <person name="Sanchez-Gracia A."/>
            <person name="Saranga D.J."/>
            <person name="Sato H."/>
            <person name="Schaeffer S.W."/>
            <person name="Schatz M.C."/>
            <person name="Schlenke T."/>
            <person name="Schwartz R."/>
            <person name="Segarra C."/>
            <person name="Singh R.S."/>
            <person name="Sirot L."/>
            <person name="Sirota M."/>
            <person name="Sisneros N.B."/>
            <person name="Smith C.D."/>
            <person name="Smith T.F."/>
            <person name="Spieth J."/>
            <person name="Stage D.E."/>
            <person name="Stark A."/>
            <person name="Stephan W."/>
            <person name="Strausberg R.L."/>
            <person name="Strempel S."/>
            <person name="Sturgill D."/>
            <person name="Sutton G."/>
            <person name="Sutton G.G."/>
            <person name="Tao W."/>
            <person name="Teichmann S."/>
            <person name="Tobari Y.N."/>
            <person name="Tomimura Y."/>
            <person name="Tsolas J.M."/>
            <person name="Valente V.L."/>
            <person name="Venter E."/>
            <person name="Venter J.C."/>
            <person name="Vicario S."/>
            <person name="Vieira F.G."/>
            <person name="Vilella A.J."/>
            <person name="Villasante A."/>
            <person name="Walenz B."/>
            <person name="Wang J."/>
            <person name="Wasserman M."/>
            <person name="Watts T."/>
            <person name="Wilson D."/>
            <person name="Wilson R.K."/>
            <person name="Wing R.A."/>
            <person name="Wolfner M.F."/>
            <person name="Wong A."/>
            <person name="Wong G.K."/>
            <person name="Wu C.I."/>
            <person name="Wu G."/>
            <person name="Yamamoto D."/>
            <person name="Yang H.P."/>
            <person name="Yang S.P."/>
            <person name="Yorke J.A."/>
            <person name="Yoshida K."/>
            <person name="Zdobnov E."/>
            <person name="Zhang P."/>
            <person name="Zhang Y."/>
            <person name="Zimin A.V."/>
            <person name="Baldwin J."/>
            <person name="Abdouelleil A."/>
            <person name="Abdulkadir J."/>
            <person name="Abebe A."/>
            <person name="Abera B."/>
            <person name="Abreu J."/>
            <person name="Acer S.C."/>
            <person name="Aftuck L."/>
            <person name="Alexander A."/>
            <person name="An P."/>
            <person name="Anderson E."/>
            <person name="Anderson S."/>
            <person name="Arachi H."/>
            <person name="Azer M."/>
            <person name="Bachantsang P."/>
            <person name="Barry A."/>
            <person name="Bayul T."/>
            <person name="Berlin A."/>
            <person name="Bessette D."/>
            <person name="Bloom T."/>
            <person name="Blye J."/>
            <person name="Boguslavskiy L."/>
            <person name="Bonnet C."/>
            <person name="Boukhgalter B."/>
            <person name="Bourzgui I."/>
            <person name="Brown A."/>
            <person name="Cahill P."/>
            <person name="Channer S."/>
            <person name="Cheshatsang Y."/>
            <person name="Chuda L."/>
            <person name="Citroen M."/>
            <person name="Collymore A."/>
            <person name="Cooke P."/>
            <person name="Costello M."/>
            <person name="D'Aco K."/>
            <person name="Daza R."/>
            <person name="De Haan G."/>
            <person name="DeGray S."/>
            <person name="DeMaso C."/>
            <person name="Dhargay N."/>
            <person name="Dooley K."/>
            <person name="Dooley E."/>
            <person name="Doricent M."/>
            <person name="Dorje P."/>
            <person name="Dorjee K."/>
            <person name="Dupes A."/>
            <person name="Elong R."/>
            <person name="Falk J."/>
            <person name="Farina A."/>
            <person name="Faro S."/>
            <person name="Ferguson D."/>
            <person name="Fisher S."/>
            <person name="Foley C.D."/>
            <person name="Franke A."/>
            <person name="Friedrich D."/>
            <person name="Gadbois L."/>
            <person name="Gearin G."/>
            <person name="Gearin C.R."/>
            <person name="Giannoukos G."/>
            <person name="Goode T."/>
            <person name="Graham J."/>
            <person name="Grandbois E."/>
            <person name="Grewal S."/>
            <person name="Gyaltsen K."/>
            <person name="Hafez N."/>
            <person name="Hagos B."/>
            <person name="Hall J."/>
            <person name="Henson C."/>
            <person name="Hollinger A."/>
            <person name="Honan T."/>
            <person name="Huard M.D."/>
            <person name="Hughes L."/>
            <person name="Hurhula B."/>
            <person name="Husby M.E."/>
            <person name="Kamat A."/>
            <person name="Kanga B."/>
            <person name="Kashin S."/>
            <person name="Khazanovich D."/>
            <person name="Kisner P."/>
            <person name="Lance K."/>
            <person name="Lara M."/>
            <person name="Lee W."/>
            <person name="Lennon N."/>
            <person name="Letendre F."/>
            <person name="LeVine R."/>
            <person name="Lipovsky A."/>
            <person name="Liu X."/>
            <person name="Liu J."/>
            <person name="Liu S."/>
            <person name="Lokyitsang T."/>
            <person name="Lokyitsang Y."/>
            <person name="Lubonja R."/>
            <person name="Lui A."/>
            <person name="MacDonald P."/>
            <person name="Magnisalis V."/>
            <person name="Maru K."/>
            <person name="Matthews C."/>
            <person name="McCusker W."/>
            <person name="McDonough S."/>
            <person name="Mehta T."/>
            <person name="Meldrim J."/>
            <person name="Meneus L."/>
            <person name="Mihai O."/>
            <person name="Mihalev A."/>
            <person name="Mihova T."/>
            <person name="Mittelman R."/>
            <person name="Mlenga V."/>
            <person name="Montmayeur A."/>
            <person name="Mulrain L."/>
            <person name="Navidi A."/>
            <person name="Naylor J."/>
            <person name="Negash T."/>
            <person name="Nguyen T."/>
            <person name="Nguyen N."/>
            <person name="Nicol R."/>
            <person name="Norbu C."/>
            <person name="Norbu N."/>
            <person name="Novod N."/>
            <person name="O'Neill B."/>
            <person name="Osman S."/>
            <person name="Markiewicz E."/>
            <person name="Oyono O.L."/>
            <person name="Patti C."/>
            <person name="Phunkhang P."/>
            <person name="Pierre F."/>
            <person name="Priest M."/>
            <person name="Raghuraman S."/>
            <person name="Rege F."/>
            <person name="Reyes R."/>
            <person name="Rise C."/>
            <person name="Rogov P."/>
            <person name="Ross K."/>
            <person name="Ryan E."/>
            <person name="Settipalli S."/>
            <person name="Shea T."/>
            <person name="Sherpa N."/>
            <person name="Shi L."/>
            <person name="Shih D."/>
            <person name="Sparrow T."/>
            <person name="Spaulding J."/>
            <person name="Stalker J."/>
            <person name="Stange-Thomann N."/>
            <person name="Stavropoulos S."/>
            <person name="Stone C."/>
            <person name="Strader C."/>
            <person name="Tesfaye S."/>
            <person name="Thomson T."/>
            <person name="Thoulutsang Y."/>
            <person name="Thoulutsang D."/>
            <person name="Topham K."/>
            <person name="Topping I."/>
            <person name="Tsamla T."/>
            <person name="Vassiliev H."/>
            <person name="Vo A."/>
            <person name="Wangchuk T."/>
            <person name="Wangdi T."/>
            <person name="Weiand M."/>
            <person name="Wilkinson J."/>
            <person name="Wilson A."/>
            <person name="Yadav S."/>
            <person name="Young G."/>
            <person name="Yu Q."/>
            <person name="Zembek L."/>
            <person name="Zhong D."/>
            <person name="Zimmer A."/>
            <person name="Zwirko Z."/>
            <person name="Jaffe D.B."/>
            <person name="Alvarez P."/>
            <person name="Brockman W."/>
            <person name="Butler J."/>
            <person name="Chin C."/>
            <person name="Gnerre S."/>
            <person name="Grabherr M."/>
            <person name="Kleber M."/>
            <person name="Mauceli E."/>
            <person name="MacCallum I."/>
        </authorList>
    </citation>
    <scope>NUCLEOTIDE SEQUENCE [LARGE SCALE GENOMIC DNA]</scope>
    <source>
        <strain evidence="10">Tucson 15287-2541.00</strain>
    </source>
</reference>
<dbReference type="FunCoup" id="B4JC86">
    <property type="interactions" value="2403"/>
</dbReference>
<dbReference type="GO" id="GO:0017177">
    <property type="term" value="C:glucosidase II complex"/>
    <property type="evidence" value="ECO:0007669"/>
    <property type="project" value="TreeGrafter"/>
</dbReference>
<feature type="compositionally biased region" description="Acidic residues" evidence="6">
    <location>
        <begin position="338"/>
        <end position="358"/>
    </location>
</feature>
<sequence>MHTQFIRLALIAYALIVAVVYGDKDNNIRRPRGVSLAKAALYQPQSDGSWSCLDGSKRIPFVQINDDYCDCADGSDEPGTAACVQMRFHCINQGHQPLDIYSSHVQDGICDCCDGSDELPAVGCANTCLELGAAAAIQRRSEAELHKRGAERRQEMITRGKQLKADRVARRSELQARIKEQESLKAEKEQLKTNAEALETEALEVYREQQRELDANTAQAEQEPQQMRHEASLSFVRFDANKDGFVEITELMIDMDLDKDRNGVVTVEEAKYFLDERERVDLDAFVTLAWPRIKPLKMLADGLFQPPQTEEQAATEAPLANEQQEAQLEIDPPTNEHEDLEDEEEHYDDEEDEEEEPDVGVGEALPEFEATTETTTTTPNYDPETQRLIEQANGARQALEEVERQLREIEHEVKEIEEQDAKDYGVNEEWAMLDGECYTFEDREYVYTLCPFDRVSQKPKNGGAETTLGRWDQWFGEGDNKYTRQKYAQGAACWNGPQRSALVNIRCAVEPKITAVSEPNRCEYSYDFETPAACDSDALAATARAHDEL</sequence>
<feature type="region of interest" description="Disordered" evidence="6">
    <location>
        <begin position="328"/>
        <end position="383"/>
    </location>
</feature>
<evidence type="ECO:0000256" key="6">
    <source>
        <dbReference type="SAM" id="MobiDB-lite"/>
    </source>
</evidence>
<dbReference type="OMA" id="YENGQHC"/>
<dbReference type="SUPFAM" id="SSF50911">
    <property type="entry name" value="Mannose 6-phosphate receptor domain"/>
    <property type="match status" value="1"/>
</dbReference>
<dbReference type="InterPro" id="IPR011992">
    <property type="entry name" value="EF-hand-dom_pair"/>
</dbReference>
<evidence type="ECO:0000256" key="3">
    <source>
        <dbReference type="ARBA" id="ARBA00022824"/>
    </source>
</evidence>
<feature type="coiled-coil region" evidence="5">
    <location>
        <begin position="385"/>
        <end position="422"/>
    </location>
</feature>
<evidence type="ECO:0000256" key="1">
    <source>
        <dbReference type="ARBA" id="ARBA00022387"/>
    </source>
</evidence>
<proteinExistence type="predicted"/>
<dbReference type="InterPro" id="IPR036607">
    <property type="entry name" value="PRKCSH"/>
</dbReference>
<dbReference type="KEGG" id="dgr:6562008"/>
<dbReference type="Proteomes" id="UP000001070">
    <property type="component" value="Unassembled WGS sequence"/>
</dbReference>
<feature type="domain" description="MRH" evidence="8">
    <location>
        <begin position="435"/>
        <end position="536"/>
    </location>
</feature>